<protein>
    <submittedName>
        <fullName evidence="2">DUF4150 domain-containing protein</fullName>
    </submittedName>
</protein>
<dbReference type="RefSeq" id="WP_183456791.1">
    <property type="nucleotide sequence ID" value="NZ_CP050296.1"/>
</dbReference>
<reference evidence="3" key="1">
    <citation type="journal article" date="2020" name="Mol. Plant Microbe">
        <title>Rhizobial microsymbionts of the narrowly endemic Oxytropis species growing in Kamchatka are characterized by significant genetic diversity and possess a set of genes that are associated with T3SS and T6SS secretion systems and can affect the development of symbiosis.</title>
        <authorList>
            <person name="Safronova V."/>
            <person name="Guro P."/>
            <person name="Sazanova A."/>
            <person name="Kuznetsova I."/>
            <person name="Belimov A."/>
            <person name="Yakubov V."/>
            <person name="Chirak E."/>
            <person name="Afonin A."/>
            <person name="Gogolev Y."/>
            <person name="Andronov E."/>
            <person name="Tikhonovich I."/>
        </authorList>
    </citation>
    <scope>NUCLEOTIDE SEQUENCE [LARGE SCALE GENOMIC DNA]</scope>
    <source>
        <strain evidence="3">583</strain>
    </source>
</reference>
<feature type="region of interest" description="Disordered" evidence="1">
    <location>
        <begin position="182"/>
        <end position="226"/>
    </location>
</feature>
<sequence>MGWFHKGSDGKGIAPGDVCLTPPPPPAGPLPVPYVNMLFASDLTKGSKSVKADGNPTCLEDVSEIATSTGNEPGTQGGGVITHKTKGKGNFTLWSFTVKVEGKGVCRHGDPLLQNEASRPPNCTAPGALVILKAALGSDYRKSKCKTPYDSDKHRPSIKQPQKDEVYGKQCWECAKQIRAGKRAKTPGGKWMREEDYGKADSGGKKRYKNRDRKKMTPDHQPPLNRAWELGGCHLKPSPDAFKELMSKPEMVRPHCRAHSNTQGTKVSKIGASIRAGRS</sequence>
<proteinExistence type="predicted"/>
<dbReference type="EMBL" id="CP050296">
    <property type="protein sequence ID" value="QND58887.1"/>
    <property type="molecule type" value="Genomic_DNA"/>
</dbReference>
<evidence type="ECO:0000313" key="2">
    <source>
        <dbReference type="EMBL" id="QND58887.1"/>
    </source>
</evidence>
<dbReference type="Proteomes" id="UP000515465">
    <property type="component" value="Chromosome"/>
</dbReference>
<dbReference type="AlphaFoldDB" id="A0A7G6SWK5"/>
<accession>A0A7G6SWK5</accession>
<feature type="compositionally biased region" description="Basic and acidic residues" evidence="1">
    <location>
        <begin position="191"/>
        <end position="204"/>
    </location>
</feature>
<feature type="compositionally biased region" description="Basic residues" evidence="1">
    <location>
        <begin position="205"/>
        <end position="214"/>
    </location>
</feature>
<name>A0A7G6SWK5_9HYPH</name>
<dbReference type="Pfam" id="PF13665">
    <property type="entry name" value="Tox-PAAR-like"/>
    <property type="match status" value="1"/>
</dbReference>
<feature type="region of interest" description="Disordered" evidence="1">
    <location>
        <begin position="256"/>
        <end position="279"/>
    </location>
</feature>
<organism evidence="2 3">
    <name type="scientific">Mesorhizobium huakuii</name>
    <dbReference type="NCBI Taxonomy" id="28104"/>
    <lineage>
        <taxon>Bacteria</taxon>
        <taxon>Pseudomonadati</taxon>
        <taxon>Pseudomonadota</taxon>
        <taxon>Alphaproteobacteria</taxon>
        <taxon>Hyphomicrobiales</taxon>
        <taxon>Phyllobacteriaceae</taxon>
        <taxon>Mesorhizobium</taxon>
    </lineage>
</organism>
<evidence type="ECO:0000256" key="1">
    <source>
        <dbReference type="SAM" id="MobiDB-lite"/>
    </source>
</evidence>
<evidence type="ECO:0000313" key="3">
    <source>
        <dbReference type="Proteomes" id="UP000515465"/>
    </source>
</evidence>
<gene>
    <name evidence="2" type="ORF">HB778_21580</name>
</gene>